<comment type="caution">
    <text evidence="3">The sequence shown here is derived from an EMBL/GenBank/DDBJ whole genome shotgun (WGS) entry which is preliminary data.</text>
</comment>
<dbReference type="OrthoDB" id="4413809at2"/>
<feature type="chain" id="PRO_5039728564" description="Peptidase S1 domain-containing protein" evidence="2">
    <location>
        <begin position="29"/>
        <end position="462"/>
    </location>
</feature>
<dbReference type="EMBL" id="MLYO01000051">
    <property type="protein sequence ID" value="OIJ99534.1"/>
    <property type="molecule type" value="Genomic_DNA"/>
</dbReference>
<keyword evidence="2" id="KW-0732">Signal</keyword>
<evidence type="ECO:0000313" key="4">
    <source>
        <dbReference type="Proteomes" id="UP000179642"/>
    </source>
</evidence>
<protein>
    <recommendedName>
        <fullName evidence="5">Peptidase S1 domain-containing protein</fullName>
    </recommendedName>
</protein>
<evidence type="ECO:0008006" key="5">
    <source>
        <dbReference type="Google" id="ProtNLM"/>
    </source>
</evidence>
<dbReference type="Proteomes" id="UP000179642">
    <property type="component" value="Unassembled WGS sequence"/>
</dbReference>
<dbReference type="AlphaFoldDB" id="A0A1S2Q2W5"/>
<dbReference type="CDD" id="cd21112">
    <property type="entry name" value="alphaLP-like"/>
    <property type="match status" value="1"/>
</dbReference>
<name>A0A1S2Q2W5_9ACTN</name>
<proteinExistence type="predicted"/>
<feature type="compositionally biased region" description="Basic and acidic residues" evidence="1">
    <location>
        <begin position="174"/>
        <end position="188"/>
    </location>
</feature>
<evidence type="ECO:0000256" key="2">
    <source>
        <dbReference type="SAM" id="SignalP"/>
    </source>
</evidence>
<keyword evidence="4" id="KW-1185">Reference proteome</keyword>
<dbReference type="RefSeq" id="WP_071383855.1">
    <property type="nucleotide sequence ID" value="NZ_MLYO01000051.1"/>
</dbReference>
<dbReference type="SUPFAM" id="SSF50494">
    <property type="entry name" value="Trypsin-like serine proteases"/>
    <property type="match status" value="1"/>
</dbReference>
<gene>
    <name evidence="3" type="ORF">BIV23_28595</name>
</gene>
<organism evidence="3 4">
    <name type="scientific">Streptomyces monashensis</name>
    <dbReference type="NCBI Taxonomy" id="1678012"/>
    <lineage>
        <taxon>Bacteria</taxon>
        <taxon>Bacillati</taxon>
        <taxon>Actinomycetota</taxon>
        <taxon>Actinomycetes</taxon>
        <taxon>Kitasatosporales</taxon>
        <taxon>Streptomycetaceae</taxon>
        <taxon>Streptomyces</taxon>
    </lineage>
</organism>
<dbReference type="InterPro" id="IPR009003">
    <property type="entry name" value="Peptidase_S1_PA"/>
</dbReference>
<reference evidence="3 4" key="1">
    <citation type="submission" date="2016-10" db="EMBL/GenBank/DDBJ databases">
        <title>Genome sequence of Streptomyces sp. MUSC 1.</title>
        <authorList>
            <person name="Lee L.-H."/>
            <person name="Ser H.-L."/>
            <person name="Law J.W.-F."/>
        </authorList>
    </citation>
    <scope>NUCLEOTIDE SEQUENCE [LARGE SCALE GENOMIC DNA]</scope>
    <source>
        <strain evidence="3 4">MUSC 1</strain>
    </source>
</reference>
<evidence type="ECO:0000256" key="1">
    <source>
        <dbReference type="SAM" id="MobiDB-lite"/>
    </source>
</evidence>
<feature type="signal peptide" evidence="2">
    <location>
        <begin position="1"/>
        <end position="28"/>
    </location>
</feature>
<feature type="region of interest" description="Disordered" evidence="1">
    <location>
        <begin position="173"/>
        <end position="199"/>
    </location>
</feature>
<sequence length="462" mass="48863">MKKSGRRRRRIGIALPVAALTLSLPFIASPSAGASAQSAVPAPAAAAGSGGQTIEKRQETLDKIAGRITEGLSESDRARIPGFTDIEVDPLHNSLRLHWKGTPPQRVRRILAHLPEGVHASVLPARYSKADLHAARNRLLRGGKPADLRIAGTSAPLRITSIGPAVDGSGLRIGYDEDRGTGKSERMDPLASAARQDRSGEVKAVADRLTGVHTTVAYQPLSVDLSSRQEDNTPWHGGAALRNPGGGVCSSAFSVKTADGRYELSAAYHCDGRGGVWHTYWGNRLIGTTDSAQRLASDDALGISLPSGQSAGRLYDGPANETDGYSKPVTGWGHNNVGDYVCTDGANSGVHCGVQISETDIGVTGANGVYRPDTDLAYSTSRTKDHIAAANGDSGGPVFAGVNNYTSDEARGMITALDRTVTCPSSEYVLDSGVRTPWCVQGVYFVPIFKTLQDMHWTLVTQ</sequence>
<dbReference type="Gene3D" id="2.40.10.10">
    <property type="entry name" value="Trypsin-like serine proteases"/>
    <property type="match status" value="2"/>
</dbReference>
<dbReference type="InterPro" id="IPR043504">
    <property type="entry name" value="Peptidase_S1_PA_chymotrypsin"/>
</dbReference>
<accession>A0A1S2Q2W5</accession>
<evidence type="ECO:0000313" key="3">
    <source>
        <dbReference type="EMBL" id="OIJ99534.1"/>
    </source>
</evidence>